<dbReference type="Proteomes" id="UP000007266">
    <property type="component" value="Unassembled WGS sequence"/>
</dbReference>
<sequence length="40" mass="4673">MPKPDVGLVQADKNEIKQEVWQRNEEIYKKVETAIEEETG</sequence>
<dbReference type="EMBL" id="KQ971416">
    <property type="protein sequence ID" value="EFA13551.1"/>
    <property type="molecule type" value="Genomic_DNA"/>
</dbReference>
<reference evidence="1 2" key="1">
    <citation type="journal article" date="2008" name="Nature">
        <title>The genome of the model beetle and pest Tribolium castaneum.</title>
        <authorList>
            <consortium name="Tribolium Genome Sequencing Consortium"/>
            <person name="Richards S."/>
            <person name="Gibbs R.A."/>
            <person name="Weinstock G.M."/>
            <person name="Brown S.J."/>
            <person name="Denell R."/>
            <person name="Beeman R.W."/>
            <person name="Gibbs R."/>
            <person name="Beeman R.W."/>
            <person name="Brown S.J."/>
            <person name="Bucher G."/>
            <person name="Friedrich M."/>
            <person name="Grimmelikhuijzen C.J."/>
            <person name="Klingler M."/>
            <person name="Lorenzen M."/>
            <person name="Richards S."/>
            <person name="Roth S."/>
            <person name="Schroder R."/>
            <person name="Tautz D."/>
            <person name="Zdobnov E.M."/>
            <person name="Muzny D."/>
            <person name="Gibbs R.A."/>
            <person name="Weinstock G.M."/>
            <person name="Attaway T."/>
            <person name="Bell S."/>
            <person name="Buhay C.J."/>
            <person name="Chandrabose M.N."/>
            <person name="Chavez D."/>
            <person name="Clerk-Blankenburg K.P."/>
            <person name="Cree A."/>
            <person name="Dao M."/>
            <person name="Davis C."/>
            <person name="Chacko J."/>
            <person name="Dinh H."/>
            <person name="Dugan-Rocha S."/>
            <person name="Fowler G."/>
            <person name="Garner T.T."/>
            <person name="Garnes J."/>
            <person name="Gnirke A."/>
            <person name="Hawes A."/>
            <person name="Hernandez J."/>
            <person name="Hines S."/>
            <person name="Holder M."/>
            <person name="Hume J."/>
            <person name="Jhangiani S.N."/>
            <person name="Joshi V."/>
            <person name="Khan Z.M."/>
            <person name="Jackson L."/>
            <person name="Kovar C."/>
            <person name="Kowis A."/>
            <person name="Lee S."/>
            <person name="Lewis L.R."/>
            <person name="Margolis J."/>
            <person name="Morgan M."/>
            <person name="Nazareth L.V."/>
            <person name="Nguyen N."/>
            <person name="Okwuonu G."/>
            <person name="Parker D."/>
            <person name="Richards S."/>
            <person name="Ruiz S.J."/>
            <person name="Santibanez J."/>
            <person name="Savard J."/>
            <person name="Scherer S.E."/>
            <person name="Schneider B."/>
            <person name="Sodergren E."/>
            <person name="Tautz D."/>
            <person name="Vattahil S."/>
            <person name="Villasana D."/>
            <person name="White C.S."/>
            <person name="Wright R."/>
            <person name="Park Y."/>
            <person name="Beeman R.W."/>
            <person name="Lord J."/>
            <person name="Oppert B."/>
            <person name="Lorenzen M."/>
            <person name="Brown S."/>
            <person name="Wang L."/>
            <person name="Savard J."/>
            <person name="Tautz D."/>
            <person name="Richards S."/>
            <person name="Weinstock G."/>
            <person name="Gibbs R.A."/>
            <person name="Liu Y."/>
            <person name="Worley K."/>
            <person name="Weinstock G."/>
            <person name="Elsik C.G."/>
            <person name="Reese J.T."/>
            <person name="Elhaik E."/>
            <person name="Landan G."/>
            <person name="Graur D."/>
            <person name="Arensburger P."/>
            <person name="Atkinson P."/>
            <person name="Beeman R.W."/>
            <person name="Beidler J."/>
            <person name="Brown S.J."/>
            <person name="Demuth J.P."/>
            <person name="Drury D.W."/>
            <person name="Du Y.Z."/>
            <person name="Fujiwara H."/>
            <person name="Lorenzen M."/>
            <person name="Maselli V."/>
            <person name="Osanai M."/>
            <person name="Park Y."/>
            <person name="Robertson H.M."/>
            <person name="Tu Z."/>
            <person name="Wang J.J."/>
            <person name="Wang S."/>
            <person name="Richards S."/>
            <person name="Song H."/>
            <person name="Zhang L."/>
            <person name="Sodergren E."/>
            <person name="Werner D."/>
            <person name="Stanke M."/>
            <person name="Morgenstern B."/>
            <person name="Solovyev V."/>
            <person name="Kosarev P."/>
            <person name="Brown G."/>
            <person name="Chen H.C."/>
            <person name="Ermolaeva O."/>
            <person name="Hlavina W."/>
            <person name="Kapustin Y."/>
            <person name="Kiryutin B."/>
            <person name="Kitts P."/>
            <person name="Maglott D."/>
            <person name="Pruitt K."/>
            <person name="Sapojnikov V."/>
            <person name="Souvorov A."/>
            <person name="Mackey A.J."/>
            <person name="Waterhouse R.M."/>
            <person name="Wyder S."/>
            <person name="Zdobnov E.M."/>
            <person name="Zdobnov E.M."/>
            <person name="Wyder S."/>
            <person name="Kriventseva E.V."/>
            <person name="Kadowaki T."/>
            <person name="Bork P."/>
            <person name="Aranda M."/>
            <person name="Bao R."/>
            <person name="Beermann A."/>
            <person name="Berns N."/>
            <person name="Bolognesi R."/>
            <person name="Bonneton F."/>
            <person name="Bopp D."/>
            <person name="Brown S.J."/>
            <person name="Bucher G."/>
            <person name="Butts T."/>
            <person name="Chaumot A."/>
            <person name="Denell R.E."/>
            <person name="Ferrier D.E."/>
            <person name="Friedrich M."/>
            <person name="Gordon C.M."/>
            <person name="Jindra M."/>
            <person name="Klingler M."/>
            <person name="Lan Q."/>
            <person name="Lattorff H.M."/>
            <person name="Laudet V."/>
            <person name="von Levetsow C."/>
            <person name="Liu Z."/>
            <person name="Lutz R."/>
            <person name="Lynch J.A."/>
            <person name="da Fonseca R.N."/>
            <person name="Posnien N."/>
            <person name="Reuter R."/>
            <person name="Roth S."/>
            <person name="Savard J."/>
            <person name="Schinko J.B."/>
            <person name="Schmitt C."/>
            <person name="Schoppmeier M."/>
            <person name="Schroder R."/>
            <person name="Shippy T.D."/>
            <person name="Simonnet F."/>
            <person name="Marques-Souza H."/>
            <person name="Tautz D."/>
            <person name="Tomoyasu Y."/>
            <person name="Trauner J."/>
            <person name="Van der Zee M."/>
            <person name="Vervoort M."/>
            <person name="Wittkopp N."/>
            <person name="Wimmer E.A."/>
            <person name="Yang X."/>
            <person name="Jones A.K."/>
            <person name="Sattelle D.B."/>
            <person name="Ebert P.R."/>
            <person name="Nelson D."/>
            <person name="Scott J.G."/>
            <person name="Beeman R.W."/>
            <person name="Muthukrishnan S."/>
            <person name="Kramer K.J."/>
            <person name="Arakane Y."/>
            <person name="Beeman R.W."/>
            <person name="Zhu Q."/>
            <person name="Hogenkamp D."/>
            <person name="Dixit R."/>
            <person name="Oppert B."/>
            <person name="Jiang H."/>
            <person name="Zou Z."/>
            <person name="Marshall J."/>
            <person name="Elpidina E."/>
            <person name="Vinokurov K."/>
            <person name="Oppert C."/>
            <person name="Zou Z."/>
            <person name="Evans J."/>
            <person name="Lu Z."/>
            <person name="Zhao P."/>
            <person name="Sumathipala N."/>
            <person name="Altincicek B."/>
            <person name="Vilcinskas A."/>
            <person name="Williams M."/>
            <person name="Hultmark D."/>
            <person name="Hetru C."/>
            <person name="Jiang H."/>
            <person name="Grimmelikhuijzen C.J."/>
            <person name="Hauser F."/>
            <person name="Cazzamali G."/>
            <person name="Williamson M."/>
            <person name="Park Y."/>
            <person name="Li B."/>
            <person name="Tanaka Y."/>
            <person name="Predel R."/>
            <person name="Neupert S."/>
            <person name="Schachtner J."/>
            <person name="Verleyen P."/>
            <person name="Raible F."/>
            <person name="Bork P."/>
            <person name="Friedrich M."/>
            <person name="Walden K.K."/>
            <person name="Robertson H.M."/>
            <person name="Angeli S."/>
            <person name="Foret S."/>
            <person name="Bucher G."/>
            <person name="Schuetz S."/>
            <person name="Maleszka R."/>
            <person name="Wimmer E.A."/>
            <person name="Beeman R.W."/>
            <person name="Lorenzen M."/>
            <person name="Tomoyasu Y."/>
            <person name="Miller S.C."/>
            <person name="Grossmann D."/>
            <person name="Bucher G."/>
        </authorList>
    </citation>
    <scope>NUCLEOTIDE SEQUENCE [LARGE SCALE GENOMIC DNA]</scope>
    <source>
        <strain evidence="1 2">Georgia GA2</strain>
    </source>
</reference>
<accession>D7GXH0</accession>
<gene>
    <name evidence="1" type="primary">GLEAN_16045</name>
    <name evidence="1" type="ORF">TcasGA2_TC016045</name>
</gene>
<dbReference type="InParanoid" id="D7GXH0"/>
<name>D7GXH0_TRICA</name>
<keyword evidence="2" id="KW-1185">Reference proteome</keyword>
<dbReference type="AlphaFoldDB" id="D7GXH0"/>
<evidence type="ECO:0000313" key="1">
    <source>
        <dbReference type="EMBL" id="EFA13551.1"/>
    </source>
</evidence>
<organism evidence="1 2">
    <name type="scientific">Tribolium castaneum</name>
    <name type="common">Red flour beetle</name>
    <dbReference type="NCBI Taxonomy" id="7070"/>
    <lineage>
        <taxon>Eukaryota</taxon>
        <taxon>Metazoa</taxon>
        <taxon>Ecdysozoa</taxon>
        <taxon>Arthropoda</taxon>
        <taxon>Hexapoda</taxon>
        <taxon>Insecta</taxon>
        <taxon>Pterygota</taxon>
        <taxon>Neoptera</taxon>
        <taxon>Endopterygota</taxon>
        <taxon>Coleoptera</taxon>
        <taxon>Polyphaga</taxon>
        <taxon>Cucujiformia</taxon>
        <taxon>Tenebrionidae</taxon>
        <taxon>Tenebrionidae incertae sedis</taxon>
        <taxon>Tribolium</taxon>
    </lineage>
</organism>
<protein>
    <submittedName>
        <fullName evidence="1">Uncharacterized protein</fullName>
    </submittedName>
</protein>
<dbReference type="HOGENOM" id="CLU_3300042_0_0_1"/>
<evidence type="ECO:0000313" key="2">
    <source>
        <dbReference type="Proteomes" id="UP000007266"/>
    </source>
</evidence>
<reference evidence="1 2" key="2">
    <citation type="journal article" date="2010" name="Nucleic Acids Res.">
        <title>BeetleBase in 2010: revisions to provide comprehensive genomic information for Tribolium castaneum.</title>
        <authorList>
            <person name="Kim H.S."/>
            <person name="Murphy T."/>
            <person name="Xia J."/>
            <person name="Caragea D."/>
            <person name="Park Y."/>
            <person name="Beeman R.W."/>
            <person name="Lorenzen M.D."/>
            <person name="Butcher S."/>
            <person name="Manak J.R."/>
            <person name="Brown S.J."/>
        </authorList>
    </citation>
    <scope>NUCLEOTIDE SEQUENCE [LARGE SCALE GENOMIC DNA]</scope>
    <source>
        <strain evidence="1 2">Georgia GA2</strain>
    </source>
</reference>
<proteinExistence type="predicted"/>